<dbReference type="PANTHER" id="PTHR13743:SF112">
    <property type="entry name" value="BEACH DOMAIN-CONTAINING PROTEIN"/>
    <property type="match status" value="1"/>
</dbReference>
<dbReference type="Gene3D" id="1.10.1540.10">
    <property type="entry name" value="BEACH domain"/>
    <property type="match status" value="1"/>
</dbReference>
<accession>A2E290</accession>
<dbReference type="InterPro" id="IPR036322">
    <property type="entry name" value="WD40_repeat_dom_sf"/>
</dbReference>
<evidence type="ECO:0008006" key="3">
    <source>
        <dbReference type="Google" id="ProtNLM"/>
    </source>
</evidence>
<dbReference type="KEGG" id="tva:4771161"/>
<dbReference type="Gene3D" id="2.130.10.10">
    <property type="entry name" value="YVTN repeat-like/Quinoprotein amine dehydrogenase"/>
    <property type="match status" value="1"/>
</dbReference>
<evidence type="ECO:0000313" key="1">
    <source>
        <dbReference type="EMBL" id="EAY13190.1"/>
    </source>
</evidence>
<sequence length="2285" mass="263815">MFDPWCTAEETKPENRLKRELKDSKELRGVTQALREFQRASNQSDKIRLYLNFLSLFENFLVGGQNESILAHVIPNTFPKIVDYGDMASQSIPTLVQTLRLLTTSFKITIFTPRASKMIKLINATCKYSMQQPKIMQIGKELFSRLFSIPEFVIDYGNSDGYVSYLQTILCSQINTQIIESSMEFLIDTPPQTVFGKIDPTNLFTAFFSCATSDLIPKANMIYCVQLIYKVILYGSQSNQEIITKTFDSNVLLAYDKIIDEINSLKNSSYSSLNIRLQLLEIAFKLYPSILVELFGAIFKYISLYPAESVETYESIFSKIVPLINSNSISYQDLLETSFLNAFAKYIPTQILASILTSNQSFSVVLISVFSLPKACRHHSEVFKCILKTAKYVNFTEILFPLSSALLNAAHCSKTITELLNEAYDTKNVSLFSILQSAFVKIPNIATNFIKADGLNWLEKSFKAGLITIDLYAATLGNLVIFRRYDEIDDFIWNLEKDHPLFSLSEETLETIVFGMNSANHRPIRVYSLLLKINHINYLDPYNAWILGNCYLGRYLKEGKNIFDFPYIKEVANRFLHTTYIPYLLEKPFDLQPFASPDYDHFPLFQFYQGQDTLKITRPFKCISFWIKFYDEFDRKTDFFQTNNLTLSAFTGQIIINSDGKQKQIDADTTQWSFIYISTEDFLFSSSFNVSIQGNVVYTAQKPEKGDFTFASFGFTSSNLMFIGPAIRLFKNMPEKIPELFKNGPDFIDSIEAFRVETVFTPYFFTTPYSTIPNSSMSKKCTIPPTCVAVPYFGFPLHFISMRKNSGLVNTLYTAETQYEFDSLFVTLLNINDLIMFSSSRLWKKILMPLKKMKKFATKEIFLKALSSVAEHHHRERLLSSILFDHDMWLLVDNEILVPVIFEYFSNTDWHMIENFELFLATVILANPKSKIIIDTILQNYKVLPHMLKFIVTMFKISHVLNAEKITWELLTARDESPLQKTIINCLYDFTNAYTFKEVSSHLSFKKILSLMLVSVDDLTLKLLKFAVKMESIQKNFVEVSDILMHRITLLSNHYETWEYVLSLTTGSTELSTDKPVDVKYLPLLLSLVWSMSLCFAHSFTYKKVESEKLTKFDNIYNFFICLLQNNLSAMLDNPLCVTLLTSWFPLVLSYPYLLRSMIDNSENLPHDLVQISELSEAQDPTWSGKDLIIKNLKVPPCPPFLPPAIFTVEMMSYILRNNGFDFTTTEEIDQEGVSKWLNTSPLTKLLINSIFASNNYNQMISIFNAIFFSFPFYTRSRSTFTVHVLMYILLERFPVYYTQQFPLPQFLRFVQYFVNQKLFQNSITKFVEKFLDALETVSGNNRELQKCSLTINAILLDIIIYSSPNNYPKIIESLSIHIKLISAVINQKSMQKTWEYALSLLGTADSQIFDNLVDGFGENCLSKDKTAICQLLKQKKFELNHNLFDSCLNEWINNAKCFADECSQISKEISSCRGTFMNDFMNLSRRQNKFKYESDCRQYLTAHLFSKELMRLDTTFKLSEDYMHWRQFITDIRVNNAFVSNFSPKTFHLCPRAFPFAPPRLVSPSPFEMTDISKPYRDFKSLVLDFFMENNKELYKKTYSEDVSLREIFLKVQKQKYGDAIGILSCKLQRYGMTIKTVLFVFHSCIMLLTYATLTDKEEIQLITRLDEKELHIFLESVYLGHWGQTSLFGSHILIIVPMEQMIYARQHSNKEIEMWTFENGNFILHMKNNNIAKVLPLLERYSEKAFKQLSGYQFLFKTTNVKRAHSQWSSSFLSTDQFLLVMNGLASRSFVDLENYPFFPHVTLSNCGRRRLSLIDANRPPNSDSTLEILHNLLPFTYLYKSDKQNLIEDCHEIPATMFYVPEFYEDMNGLGTKIPTGDSLPSPYCQTLRDAIEAEKFNQNLMNWVSRMFNIFPSSRRNSYTELTNEDNERVSQNHSNIADLELFHVCQEINIKPKSYQTLLFERNTIRKIRNLSARLEASKPYFVKIDKRSLTLCCLNKQSGEIFCLNVDPLLVFSCGLSLSVNGMFLVVDFEFGLSRTYRILYTDGLPSSIQMITEFSWGGRPSSCISGVDWIVATATENHIFIWEIFSASIHCDLEFNEKIEGLGIDEENGGMYVATEHQCFYYSINGVLMCKVPFEEHVTVLCPLQLHPADRDRTCIVGCQSGHIYLLSPRADEMRIDTKKLPSEHKSAVDRIVFHPSLCEFVSIDKNKTAFVWNAVNLGAHPQEASIFTHCATCDGPALVKCSRCNRFYCNRCMCENTRQMCNMCVTLMKSFLFSDFN</sequence>
<name>A2E290_TRIV3</name>
<dbReference type="VEuPathDB" id="TrichDB:TVAG_097580"/>
<gene>
    <name evidence="1" type="ORF">TVAG_097580</name>
</gene>
<dbReference type="InParanoid" id="A2E290"/>
<dbReference type="InterPro" id="IPR015943">
    <property type="entry name" value="WD40/YVTN_repeat-like_dom_sf"/>
</dbReference>
<reference evidence="1" key="2">
    <citation type="journal article" date="2007" name="Science">
        <title>Draft genome sequence of the sexually transmitted pathogen Trichomonas vaginalis.</title>
        <authorList>
            <person name="Carlton J.M."/>
            <person name="Hirt R.P."/>
            <person name="Silva J.C."/>
            <person name="Delcher A.L."/>
            <person name="Schatz M."/>
            <person name="Zhao Q."/>
            <person name="Wortman J.R."/>
            <person name="Bidwell S.L."/>
            <person name="Alsmark U.C.M."/>
            <person name="Besteiro S."/>
            <person name="Sicheritz-Ponten T."/>
            <person name="Noel C.J."/>
            <person name="Dacks J.B."/>
            <person name="Foster P.G."/>
            <person name="Simillion C."/>
            <person name="Van de Peer Y."/>
            <person name="Miranda-Saavedra D."/>
            <person name="Barton G.J."/>
            <person name="Westrop G.D."/>
            <person name="Mueller S."/>
            <person name="Dessi D."/>
            <person name="Fiori P.L."/>
            <person name="Ren Q."/>
            <person name="Paulsen I."/>
            <person name="Zhang H."/>
            <person name="Bastida-Corcuera F.D."/>
            <person name="Simoes-Barbosa A."/>
            <person name="Brown M.T."/>
            <person name="Hayes R.D."/>
            <person name="Mukherjee M."/>
            <person name="Okumura C.Y."/>
            <person name="Schneider R."/>
            <person name="Smith A.J."/>
            <person name="Vanacova S."/>
            <person name="Villalvazo M."/>
            <person name="Haas B.J."/>
            <person name="Pertea M."/>
            <person name="Feldblyum T.V."/>
            <person name="Utterback T.R."/>
            <person name="Shu C.L."/>
            <person name="Osoegawa K."/>
            <person name="de Jong P.J."/>
            <person name="Hrdy I."/>
            <person name="Horvathova L."/>
            <person name="Zubacova Z."/>
            <person name="Dolezal P."/>
            <person name="Malik S.B."/>
            <person name="Logsdon J.M. Jr."/>
            <person name="Henze K."/>
            <person name="Gupta A."/>
            <person name="Wang C.C."/>
            <person name="Dunne R.L."/>
            <person name="Upcroft J.A."/>
            <person name="Upcroft P."/>
            <person name="White O."/>
            <person name="Salzberg S.L."/>
            <person name="Tang P."/>
            <person name="Chiu C.-H."/>
            <person name="Lee Y.-S."/>
            <person name="Embley T.M."/>
            <person name="Coombs G.H."/>
            <person name="Mottram J.C."/>
            <person name="Tachezy J."/>
            <person name="Fraser-Liggett C.M."/>
            <person name="Johnson P.J."/>
        </authorList>
    </citation>
    <scope>NUCLEOTIDE SEQUENCE [LARGE SCALE GENOMIC DNA]</scope>
    <source>
        <strain evidence="1">G3</strain>
    </source>
</reference>
<dbReference type="InterPro" id="IPR036372">
    <property type="entry name" value="BEACH_dom_sf"/>
</dbReference>
<keyword evidence="2" id="KW-1185">Reference proteome</keyword>
<evidence type="ECO:0000313" key="2">
    <source>
        <dbReference type="Proteomes" id="UP000001542"/>
    </source>
</evidence>
<dbReference type="SUPFAM" id="SSF50978">
    <property type="entry name" value="WD40 repeat-like"/>
    <property type="match status" value="1"/>
</dbReference>
<dbReference type="EMBL" id="DS113289">
    <property type="protein sequence ID" value="EAY13190.1"/>
    <property type="molecule type" value="Genomic_DNA"/>
</dbReference>
<reference evidence="1" key="1">
    <citation type="submission" date="2006-10" db="EMBL/GenBank/DDBJ databases">
        <authorList>
            <person name="Amadeo P."/>
            <person name="Zhao Q."/>
            <person name="Wortman J."/>
            <person name="Fraser-Liggett C."/>
            <person name="Carlton J."/>
        </authorList>
    </citation>
    <scope>NUCLEOTIDE SEQUENCE</scope>
    <source>
        <strain evidence="1">G3</strain>
    </source>
</reference>
<organism evidence="1 2">
    <name type="scientific">Trichomonas vaginalis (strain ATCC PRA-98 / G3)</name>
    <dbReference type="NCBI Taxonomy" id="412133"/>
    <lineage>
        <taxon>Eukaryota</taxon>
        <taxon>Metamonada</taxon>
        <taxon>Parabasalia</taxon>
        <taxon>Trichomonadida</taxon>
        <taxon>Trichomonadidae</taxon>
        <taxon>Trichomonas</taxon>
    </lineage>
</organism>
<dbReference type="SUPFAM" id="SSF81837">
    <property type="entry name" value="BEACH domain"/>
    <property type="match status" value="1"/>
</dbReference>
<dbReference type="VEuPathDB" id="TrichDB:TVAGG3_0965230"/>
<dbReference type="PANTHER" id="PTHR13743">
    <property type="entry name" value="BEIGE/BEACH-RELATED"/>
    <property type="match status" value="1"/>
</dbReference>
<protein>
    <recommendedName>
        <fullName evidence="3">Beige/BEACH domain containing protein</fullName>
    </recommendedName>
</protein>
<dbReference type="RefSeq" id="XP_001325413.1">
    <property type="nucleotide sequence ID" value="XM_001325378.1"/>
</dbReference>
<dbReference type="OrthoDB" id="10658225at2759"/>
<dbReference type="InterPro" id="IPR050865">
    <property type="entry name" value="BEACH_Domain"/>
</dbReference>
<dbReference type="Proteomes" id="UP000001542">
    <property type="component" value="Unassembled WGS sequence"/>
</dbReference>
<proteinExistence type="predicted"/>